<organism evidence="1 2">
    <name type="scientific">Peronosclerospora sorghi</name>
    <dbReference type="NCBI Taxonomy" id="230839"/>
    <lineage>
        <taxon>Eukaryota</taxon>
        <taxon>Sar</taxon>
        <taxon>Stramenopiles</taxon>
        <taxon>Oomycota</taxon>
        <taxon>Peronosporomycetes</taxon>
        <taxon>Peronosporales</taxon>
        <taxon>Peronosporaceae</taxon>
        <taxon>Peronosclerospora</taxon>
    </lineage>
</organism>
<evidence type="ECO:0000313" key="1">
    <source>
        <dbReference type="EMBL" id="KAI9908950.1"/>
    </source>
</evidence>
<gene>
    <name evidence="1" type="ORF">PsorP6_014984</name>
</gene>
<comment type="caution">
    <text evidence="1">The sequence shown here is derived from an EMBL/GenBank/DDBJ whole genome shotgun (WGS) entry which is preliminary data.</text>
</comment>
<keyword evidence="2" id="KW-1185">Reference proteome</keyword>
<protein>
    <submittedName>
        <fullName evidence="1">Uncharacterized protein</fullName>
    </submittedName>
</protein>
<reference evidence="1 2" key="1">
    <citation type="journal article" date="2022" name="bioRxiv">
        <title>The genome of the oomycete Peronosclerospora sorghi, a cosmopolitan pathogen of maize and sorghum, is inflated with dispersed pseudogenes.</title>
        <authorList>
            <person name="Fletcher K."/>
            <person name="Martin F."/>
            <person name="Isakeit T."/>
            <person name="Cavanaugh K."/>
            <person name="Magill C."/>
            <person name="Michelmore R."/>
        </authorList>
    </citation>
    <scope>NUCLEOTIDE SEQUENCE [LARGE SCALE GENOMIC DNA]</scope>
    <source>
        <strain evidence="1">P6</strain>
    </source>
</reference>
<sequence length="415" mass="47666">MTMDPAMVVHVQSSVVPRPKSSSLDGILVHKSLKSTSASESASSPVVPEELAAAVVSACFPPTPSDRATDRVPCRVPDPQRKSRREKEAIRKRIYHQKIKDERRRLRQTVEDLSSELHELTQGTRTRRRQGVAWKECARDEQTKLEQATTEQGKLLVAVEDKASCIQELCKQVFVDKTVPKYPVVRKTRTNPPFDYTMYRGHLRRVHESYARVGEIFRAENRTEGIVNSIKRREGDGEIEYFEFRNKFTQPFSYHHTERTMWKLAQLRHRQEDREEFWEVADPSDTLVVRFRLRQTLTSGSTVSVLQRHVVCRFVEKNRTTLVWKTHSEGEGIFQGMHSDETGWLALEAFDDTTTDVMVCVRQAPMKVMLSSSGTPACVEEFHEMVKRSVSEDMSEVTSALDKLLLEDTLADIEI</sequence>
<dbReference type="EMBL" id="CM047586">
    <property type="protein sequence ID" value="KAI9908950.1"/>
    <property type="molecule type" value="Genomic_DNA"/>
</dbReference>
<evidence type="ECO:0000313" key="2">
    <source>
        <dbReference type="Proteomes" id="UP001163321"/>
    </source>
</evidence>
<proteinExistence type="predicted"/>
<accession>A0ACC0VQY3</accession>
<name>A0ACC0VQY3_9STRA</name>
<dbReference type="Proteomes" id="UP001163321">
    <property type="component" value="Chromosome 7"/>
</dbReference>